<accession>A0ACC2EUR0</accession>
<keyword evidence="2" id="KW-1185">Reference proteome</keyword>
<name>A0ACC2EUR0_DIPCM</name>
<evidence type="ECO:0000313" key="1">
    <source>
        <dbReference type="EMBL" id="KAJ7570130.1"/>
    </source>
</evidence>
<evidence type="ECO:0000313" key="2">
    <source>
        <dbReference type="Proteomes" id="UP001162992"/>
    </source>
</evidence>
<proteinExistence type="predicted"/>
<dbReference type="EMBL" id="CM055092">
    <property type="protein sequence ID" value="KAJ7570130.1"/>
    <property type="molecule type" value="Genomic_DNA"/>
</dbReference>
<organism evidence="1 2">
    <name type="scientific">Diphasiastrum complanatum</name>
    <name type="common">Issler's clubmoss</name>
    <name type="synonym">Lycopodium complanatum</name>
    <dbReference type="NCBI Taxonomy" id="34168"/>
    <lineage>
        <taxon>Eukaryota</taxon>
        <taxon>Viridiplantae</taxon>
        <taxon>Streptophyta</taxon>
        <taxon>Embryophyta</taxon>
        <taxon>Tracheophyta</taxon>
        <taxon>Lycopodiopsida</taxon>
        <taxon>Lycopodiales</taxon>
        <taxon>Lycopodiaceae</taxon>
        <taxon>Lycopodioideae</taxon>
        <taxon>Diphasiastrum</taxon>
    </lineage>
</organism>
<comment type="caution">
    <text evidence="1">The sequence shown here is derived from an EMBL/GenBank/DDBJ whole genome shotgun (WGS) entry which is preliminary data.</text>
</comment>
<dbReference type="Proteomes" id="UP001162992">
    <property type="component" value="Chromosome 1"/>
</dbReference>
<reference evidence="2" key="1">
    <citation type="journal article" date="2024" name="Proc. Natl. Acad. Sci. U.S.A.">
        <title>Extraordinary preservation of gene collinearity over three hundred million years revealed in homosporous lycophytes.</title>
        <authorList>
            <person name="Li C."/>
            <person name="Wickell D."/>
            <person name="Kuo L.Y."/>
            <person name="Chen X."/>
            <person name="Nie B."/>
            <person name="Liao X."/>
            <person name="Peng D."/>
            <person name="Ji J."/>
            <person name="Jenkins J."/>
            <person name="Williams M."/>
            <person name="Shu S."/>
            <person name="Plott C."/>
            <person name="Barry K."/>
            <person name="Rajasekar S."/>
            <person name="Grimwood J."/>
            <person name="Han X."/>
            <person name="Sun S."/>
            <person name="Hou Z."/>
            <person name="He W."/>
            <person name="Dai G."/>
            <person name="Sun C."/>
            <person name="Schmutz J."/>
            <person name="Leebens-Mack J.H."/>
            <person name="Li F.W."/>
            <person name="Wang L."/>
        </authorList>
    </citation>
    <scope>NUCLEOTIDE SEQUENCE [LARGE SCALE GENOMIC DNA]</scope>
    <source>
        <strain evidence="2">cv. PW_Plant_1</strain>
    </source>
</reference>
<protein>
    <submittedName>
        <fullName evidence="1">Uncharacterized protein</fullName>
    </submittedName>
</protein>
<sequence>MNWYTALRGRGSFNEICLLLVACAIGWGCTGPQVECLGINWGTLSSHPLPSPIVVNMLQANNISKVKLFDADPNVLRAFAGSDIEVTVAIPNDMLEVIATSTDAANRWVRDNVTQYLVKGGVNIRYVAVGNEPFLTAYSGAFQNVTVPALENIQNSLLNANLANQVKATVPLNADVLTSGDSMLPSAGMFRDDIQPQMKELLSLLDKNQAPFTINIYPYLSLQQNPNFPKDFAFFDGSTHAVVDGSHVYNNVLDAIYDLLVAALNRTGFPNMPIFVGEIGWPTDGDLNANVASAQKFNQELLKHVLSNIGTPLRPGGPLEVYLFALMDEDQKSVAPGNFEPHWGIFTFDGQPKYPLDLTGQGRNVSLTKASDVRYLPLRWCVLNPDGDMSKLAENVAYACTHADCTPLTYGSSCNSMGVPGNASYAFNRYYQLTNQAGNSCYFEGLGMVTSVDPSTGSCRFLIELALSSAPFRPPASLTIPFAGVIALLFLWI</sequence>
<gene>
    <name evidence="1" type="ORF">O6H91_01G107500</name>
</gene>